<gene>
    <name evidence="2" type="ORF">V865_000371</name>
</gene>
<dbReference type="GeneID" id="91099175"/>
<evidence type="ECO:0000313" key="2">
    <source>
        <dbReference type="EMBL" id="WWD02332.1"/>
    </source>
</evidence>
<feature type="region of interest" description="Disordered" evidence="1">
    <location>
        <begin position="50"/>
        <end position="262"/>
    </location>
</feature>
<name>A0AAX4K9F5_9TREE</name>
<dbReference type="EMBL" id="CP144089">
    <property type="protein sequence ID" value="WWD02332.1"/>
    <property type="molecule type" value="Genomic_DNA"/>
</dbReference>
<accession>A0AAX4K9F5</accession>
<dbReference type="Proteomes" id="UP001358614">
    <property type="component" value="Chromosome 1"/>
</dbReference>
<proteinExistence type="predicted"/>
<dbReference type="RefSeq" id="XP_066080299.1">
    <property type="nucleotide sequence ID" value="XM_066224202.1"/>
</dbReference>
<sequence length="380" mass="40545">MVTAQDTAVSIPQDVDQQRPSSFPVSQATENIDKITHSIEHIQLGSTAPIALKNAPTTPPDAPMSSCGSVSSTEINDHLTPLPKPKTHQERPSFIRKSSLSPRMSALPNFSSPPLPSLSELLVSPPLPDDYDQGQSYFPPFSQHASSSSSSQPATTLDLPLDSATSITDPRTPSDHGLPVKAASDSGTFALSRRSNTNRSPRIKNTGGILAPHGSFTSSRSRSSTINSNSPLSSITTVSAKTEPHSSSSHEMDPREREKLFKAASKGDQLAMHRLGWRPPKLNHRHTLGSAEDIWGGYQLPSSTRRSSGSSQASLPPTTSTPESTSSPVIPPTTNPYTQSDLFSDAVNLTLRSNALTRNRNASATTTNPTSRKPSGKGTK</sequence>
<feature type="compositionally biased region" description="Polar residues" evidence="1">
    <location>
        <begin position="185"/>
        <end position="200"/>
    </location>
</feature>
<feature type="compositionally biased region" description="Polar residues" evidence="1">
    <location>
        <begin position="1"/>
        <end position="10"/>
    </location>
</feature>
<feature type="region of interest" description="Disordered" evidence="1">
    <location>
        <begin position="1"/>
        <end position="24"/>
    </location>
</feature>
<feature type="compositionally biased region" description="Low complexity" evidence="1">
    <location>
        <begin position="215"/>
        <end position="237"/>
    </location>
</feature>
<dbReference type="AlphaFoldDB" id="A0AAX4K9F5"/>
<feature type="compositionally biased region" description="Basic and acidic residues" evidence="1">
    <location>
        <begin position="242"/>
        <end position="261"/>
    </location>
</feature>
<feature type="region of interest" description="Disordered" evidence="1">
    <location>
        <begin position="276"/>
        <end position="380"/>
    </location>
</feature>
<feature type="compositionally biased region" description="Low complexity" evidence="1">
    <location>
        <begin position="299"/>
        <end position="328"/>
    </location>
</feature>
<dbReference type="KEGG" id="ker:91099175"/>
<reference evidence="2 3" key="1">
    <citation type="submission" date="2024-01" db="EMBL/GenBank/DDBJ databases">
        <title>Comparative genomics of Cryptococcus and Kwoniella reveals pathogenesis evolution and contrasting modes of karyotype evolution via chromosome fusion or intercentromeric recombination.</title>
        <authorList>
            <person name="Coelho M.A."/>
            <person name="David-Palma M."/>
            <person name="Shea T."/>
            <person name="Bowers K."/>
            <person name="McGinley-Smith S."/>
            <person name="Mohammad A.W."/>
            <person name="Gnirke A."/>
            <person name="Yurkov A.M."/>
            <person name="Nowrousian M."/>
            <person name="Sun S."/>
            <person name="Cuomo C.A."/>
            <person name="Heitman J."/>
        </authorList>
    </citation>
    <scope>NUCLEOTIDE SEQUENCE [LARGE SCALE GENOMIC DNA]</scope>
    <source>
        <strain evidence="2 3">PYCC6329</strain>
    </source>
</reference>
<keyword evidence="3" id="KW-1185">Reference proteome</keyword>
<evidence type="ECO:0000313" key="3">
    <source>
        <dbReference type="Proteomes" id="UP001358614"/>
    </source>
</evidence>
<organism evidence="2 3">
    <name type="scientific">Kwoniella europaea PYCC6329</name>
    <dbReference type="NCBI Taxonomy" id="1423913"/>
    <lineage>
        <taxon>Eukaryota</taxon>
        <taxon>Fungi</taxon>
        <taxon>Dikarya</taxon>
        <taxon>Basidiomycota</taxon>
        <taxon>Agaricomycotina</taxon>
        <taxon>Tremellomycetes</taxon>
        <taxon>Tremellales</taxon>
        <taxon>Cryptococcaceae</taxon>
        <taxon>Kwoniella</taxon>
    </lineage>
</organism>
<evidence type="ECO:0000256" key="1">
    <source>
        <dbReference type="SAM" id="MobiDB-lite"/>
    </source>
</evidence>
<feature type="compositionally biased region" description="Low complexity" evidence="1">
    <location>
        <begin position="348"/>
        <end position="371"/>
    </location>
</feature>
<protein>
    <submittedName>
        <fullName evidence="2">Uncharacterized protein</fullName>
    </submittedName>
</protein>